<sequence length="63" mass="7155">MKKDNYWSEFEKSGNISDYLNYVACTSEHMDDAEEENNQVREGGESDFTSDCNGNSTGFNASW</sequence>
<keyword evidence="3" id="KW-1185">Reference proteome</keyword>
<dbReference type="EMBL" id="FRCP01000012">
    <property type="protein sequence ID" value="SHM57087.1"/>
    <property type="molecule type" value="Genomic_DNA"/>
</dbReference>
<dbReference type="Proteomes" id="UP000184038">
    <property type="component" value="Unassembled WGS sequence"/>
</dbReference>
<proteinExistence type="predicted"/>
<organism evidence="2 3">
    <name type="scientific">Anaerosporobacter mobilis DSM 15930</name>
    <dbReference type="NCBI Taxonomy" id="1120996"/>
    <lineage>
        <taxon>Bacteria</taxon>
        <taxon>Bacillati</taxon>
        <taxon>Bacillota</taxon>
        <taxon>Clostridia</taxon>
        <taxon>Lachnospirales</taxon>
        <taxon>Lachnospiraceae</taxon>
        <taxon>Anaerosporobacter</taxon>
    </lineage>
</organism>
<evidence type="ECO:0000313" key="3">
    <source>
        <dbReference type="Proteomes" id="UP000184038"/>
    </source>
</evidence>
<dbReference type="OrthoDB" id="2066517at2"/>
<protein>
    <submittedName>
        <fullName evidence="2">Uncharacterized protein</fullName>
    </submittedName>
</protein>
<gene>
    <name evidence="2" type="ORF">SAMN02746066_02440</name>
</gene>
<reference evidence="2 3" key="1">
    <citation type="submission" date="2016-11" db="EMBL/GenBank/DDBJ databases">
        <authorList>
            <person name="Jaros S."/>
            <person name="Januszkiewicz K."/>
            <person name="Wedrychowicz H."/>
        </authorList>
    </citation>
    <scope>NUCLEOTIDE SEQUENCE [LARGE SCALE GENOMIC DNA]</scope>
    <source>
        <strain evidence="2 3">DSM 15930</strain>
    </source>
</reference>
<feature type="compositionally biased region" description="Polar residues" evidence="1">
    <location>
        <begin position="47"/>
        <end position="63"/>
    </location>
</feature>
<evidence type="ECO:0000313" key="2">
    <source>
        <dbReference type="EMBL" id="SHM57087.1"/>
    </source>
</evidence>
<accession>A0A1M7JX17</accession>
<feature type="region of interest" description="Disordered" evidence="1">
    <location>
        <begin position="31"/>
        <end position="63"/>
    </location>
</feature>
<dbReference type="RefSeq" id="WP_139241758.1">
    <property type="nucleotide sequence ID" value="NZ_FRCP01000012.1"/>
</dbReference>
<name>A0A1M7JX17_9FIRM</name>
<dbReference type="AlphaFoldDB" id="A0A1M7JX17"/>
<dbReference type="STRING" id="1120996.SAMN02746066_02440"/>
<evidence type="ECO:0000256" key="1">
    <source>
        <dbReference type="SAM" id="MobiDB-lite"/>
    </source>
</evidence>